<gene>
    <name evidence="2" type="ORF">C9994_13280</name>
</gene>
<organism evidence="2 3">
    <name type="scientific">Marivirga lumbricoides</name>
    <dbReference type="NCBI Taxonomy" id="1046115"/>
    <lineage>
        <taxon>Bacteria</taxon>
        <taxon>Pseudomonadati</taxon>
        <taxon>Bacteroidota</taxon>
        <taxon>Cytophagia</taxon>
        <taxon>Cytophagales</taxon>
        <taxon>Marivirgaceae</taxon>
        <taxon>Marivirga</taxon>
    </lineage>
</organism>
<reference evidence="2 3" key="1">
    <citation type="submission" date="2018-03" db="EMBL/GenBank/DDBJ databases">
        <title>Cross-interface Injection: A General Nanoliter Liquid Handling Method Applied to Single Cells Genome Amplification Automated Nanoliter Liquid Handling Applied to Single Cell Multiple Displacement Amplification.</title>
        <authorList>
            <person name="Yun J."/>
            <person name="Xu P."/>
            <person name="Xu J."/>
            <person name="Dai X."/>
            <person name="Wang Y."/>
            <person name="Zheng X."/>
            <person name="Cao C."/>
            <person name="Yi Q."/>
            <person name="Zhu Y."/>
            <person name="Wang L."/>
            <person name="Dong Z."/>
            <person name="Huang Y."/>
            <person name="Huang L."/>
            <person name="Du W."/>
        </authorList>
    </citation>
    <scope>NUCLEOTIDE SEQUENCE [LARGE SCALE GENOMIC DNA]</scope>
    <source>
        <strain evidence="2 3">Z-D1-2</strain>
    </source>
</reference>
<comment type="caution">
    <text evidence="2">The sequence shown here is derived from an EMBL/GenBank/DDBJ whole genome shotgun (WGS) entry which is preliminary data.</text>
</comment>
<feature type="non-terminal residue" evidence="2">
    <location>
        <position position="149"/>
    </location>
</feature>
<proteinExistence type="predicted"/>
<evidence type="ECO:0000313" key="3">
    <source>
        <dbReference type="Proteomes" id="UP000240608"/>
    </source>
</evidence>
<evidence type="ECO:0000256" key="1">
    <source>
        <dbReference type="SAM" id="Phobius"/>
    </source>
</evidence>
<feature type="transmembrane region" description="Helical" evidence="1">
    <location>
        <begin position="12"/>
        <end position="34"/>
    </location>
</feature>
<accession>A0A2T4DH66</accession>
<keyword evidence="1" id="KW-0472">Membrane</keyword>
<sequence>MELKKNPHVDVYRLKSIFFNIGLVISISSVFAIFQFKVYDNTNVVDLGVMDDRLEEVMDIPLTTQPPPPPPKIQLPEIVEVANEELIIEDIDLELDLEMTENTTIEPSVYQEPLLDEPEEEKADEIFSVVEVQAEPVGGVGAFYEYVAS</sequence>
<evidence type="ECO:0000313" key="2">
    <source>
        <dbReference type="EMBL" id="PTB93175.1"/>
    </source>
</evidence>
<dbReference type="EMBL" id="PYVU01000179">
    <property type="protein sequence ID" value="PTB93175.1"/>
    <property type="molecule type" value="Genomic_DNA"/>
</dbReference>
<dbReference type="Proteomes" id="UP000240608">
    <property type="component" value="Unassembled WGS sequence"/>
</dbReference>
<name>A0A2T4DH66_9BACT</name>
<keyword evidence="1" id="KW-0812">Transmembrane</keyword>
<protein>
    <submittedName>
        <fullName evidence="2">Energy transducer TonB</fullName>
    </submittedName>
</protein>
<dbReference type="AlphaFoldDB" id="A0A2T4DH66"/>
<keyword evidence="1" id="KW-1133">Transmembrane helix</keyword>